<comment type="caution">
    <text evidence="2">The sequence shown here is derived from an EMBL/GenBank/DDBJ whole genome shotgun (WGS) entry which is preliminary data.</text>
</comment>
<protein>
    <recommendedName>
        <fullName evidence="6">DUF3085 domain-containing protein</fullName>
    </recommendedName>
</protein>
<evidence type="ECO:0000313" key="4">
    <source>
        <dbReference type="Proteomes" id="UP000175616"/>
    </source>
</evidence>
<dbReference type="EMBL" id="LZYE01000144">
    <property type="protein sequence ID" value="OFC36615.1"/>
    <property type="molecule type" value="Genomic_DNA"/>
</dbReference>
<sequence length="152" mass="17116">MMLRFLPADIEVQVQHAQSCVQHEPTYTQSQRASFHKGGKVKRDSYGDPDLSNVDKARIPPALWLVKDHGVYLMSNGLPRLLADPEHNPTQGLAAYALGFCPEKNPDWYARLGSLEGDDFCDLLPLEPFTKLLRSGKRYVTLNVTESRTTVF</sequence>
<dbReference type="EMBL" id="LZYH01000249">
    <property type="protein sequence ID" value="OFC62422.1"/>
    <property type="molecule type" value="Genomic_DNA"/>
</dbReference>
<gene>
    <name evidence="2" type="ORF">BAE27_05980</name>
    <name evidence="3" type="ORF">BAE30_02040</name>
</gene>
<evidence type="ECO:0008006" key="6">
    <source>
        <dbReference type="Google" id="ProtNLM"/>
    </source>
</evidence>
<feature type="compositionally biased region" description="Polar residues" evidence="1">
    <location>
        <begin position="23"/>
        <end position="33"/>
    </location>
</feature>
<reference evidence="4 5" key="1">
    <citation type="submission" date="2016-06" db="EMBL/GenBank/DDBJ databases">
        <title>Gene turnover analysis identifies the evolutionary adaptation of the extremophile Acidithiobacillus caldus.</title>
        <authorList>
            <person name="Zhang X."/>
        </authorList>
    </citation>
    <scope>NUCLEOTIDE SEQUENCE [LARGE SCALE GENOMIC DNA]</scope>
    <source>
        <strain evidence="2 4">DX</strain>
        <strain evidence="3 5">S1</strain>
    </source>
</reference>
<dbReference type="RefSeq" id="WP_070113826.1">
    <property type="nucleotide sequence ID" value="NZ_LZYE01000144.1"/>
</dbReference>
<dbReference type="InterPro" id="IPR021436">
    <property type="entry name" value="DUF3085"/>
</dbReference>
<proteinExistence type="predicted"/>
<dbReference type="Proteomes" id="UP000175707">
    <property type="component" value="Unassembled WGS sequence"/>
</dbReference>
<dbReference type="Proteomes" id="UP000175616">
    <property type="component" value="Unassembled WGS sequence"/>
</dbReference>
<evidence type="ECO:0000313" key="5">
    <source>
        <dbReference type="Proteomes" id="UP000175707"/>
    </source>
</evidence>
<feature type="region of interest" description="Disordered" evidence="1">
    <location>
        <begin position="23"/>
        <end position="49"/>
    </location>
</feature>
<organism evidence="2 4">
    <name type="scientific">Acidithiobacillus caldus</name>
    <dbReference type="NCBI Taxonomy" id="33059"/>
    <lineage>
        <taxon>Bacteria</taxon>
        <taxon>Pseudomonadati</taxon>
        <taxon>Pseudomonadota</taxon>
        <taxon>Acidithiobacillia</taxon>
        <taxon>Acidithiobacillales</taxon>
        <taxon>Acidithiobacillaceae</taxon>
        <taxon>Acidithiobacillus</taxon>
    </lineage>
</organism>
<evidence type="ECO:0000313" key="3">
    <source>
        <dbReference type="EMBL" id="OFC62422.1"/>
    </source>
</evidence>
<accession>A0A1E7YNM2</accession>
<evidence type="ECO:0000256" key="1">
    <source>
        <dbReference type="SAM" id="MobiDB-lite"/>
    </source>
</evidence>
<dbReference type="Pfam" id="PF11284">
    <property type="entry name" value="DUF3085"/>
    <property type="match status" value="1"/>
</dbReference>
<evidence type="ECO:0000313" key="2">
    <source>
        <dbReference type="EMBL" id="OFC36615.1"/>
    </source>
</evidence>
<dbReference type="AlphaFoldDB" id="A0A1E7YNM2"/>
<name>A0A1E7YNM2_9PROT</name>